<dbReference type="Gene3D" id="1.10.3880.10">
    <property type="entry name" value="Fe(II) trafficking protein YggX"/>
    <property type="match status" value="1"/>
</dbReference>
<organism evidence="2 3">
    <name type="scientific">Buchnera aphidicola</name>
    <name type="common">Therioaphis trifolii</name>
    <dbReference type="NCBI Taxonomy" id="1241884"/>
    <lineage>
        <taxon>Bacteria</taxon>
        <taxon>Pseudomonadati</taxon>
        <taxon>Pseudomonadota</taxon>
        <taxon>Gammaproteobacteria</taxon>
        <taxon>Enterobacterales</taxon>
        <taxon>Erwiniaceae</taxon>
        <taxon>Buchnera</taxon>
    </lineage>
</organism>
<accession>A0A4D6YMG0</accession>
<dbReference type="AlphaFoldDB" id="A0A4D6YMG0"/>
<dbReference type="Proteomes" id="UP000298603">
    <property type="component" value="Chromosome"/>
</dbReference>
<evidence type="ECO:0000256" key="1">
    <source>
        <dbReference type="ARBA" id="ARBA00023004"/>
    </source>
</evidence>
<dbReference type="RefSeq" id="WP_158349656.1">
    <property type="nucleotide sequence ID" value="NZ_CP032996.1"/>
</dbReference>
<name>A0A4D6YMG0_9GAMM</name>
<dbReference type="Pfam" id="PF04362">
    <property type="entry name" value="Iron_traffic"/>
    <property type="match status" value="1"/>
</dbReference>
<dbReference type="PANTHER" id="PTHR36965:SF1">
    <property type="entry name" value="FE(2+)-TRAFFICKING PROTEIN-RELATED"/>
    <property type="match status" value="1"/>
</dbReference>
<dbReference type="InterPro" id="IPR036766">
    <property type="entry name" value="Fe_traffick_prot_YggX_sf"/>
</dbReference>
<dbReference type="GO" id="GO:0034599">
    <property type="term" value="P:cellular response to oxidative stress"/>
    <property type="evidence" value="ECO:0007669"/>
    <property type="project" value="TreeGrafter"/>
</dbReference>
<dbReference type="NCBIfam" id="NF003817">
    <property type="entry name" value="PRK05408.1"/>
    <property type="match status" value="1"/>
</dbReference>
<dbReference type="PANTHER" id="PTHR36965">
    <property type="entry name" value="FE(2+)-TRAFFICKING PROTEIN-RELATED"/>
    <property type="match status" value="1"/>
</dbReference>
<gene>
    <name evidence="2" type="ORF">D9V81_01945</name>
</gene>
<dbReference type="OrthoDB" id="9804318at2"/>
<dbReference type="GO" id="GO:0005506">
    <property type="term" value="F:iron ion binding"/>
    <property type="evidence" value="ECO:0007669"/>
    <property type="project" value="InterPro"/>
</dbReference>
<evidence type="ECO:0000313" key="3">
    <source>
        <dbReference type="Proteomes" id="UP000298603"/>
    </source>
</evidence>
<keyword evidence="1" id="KW-0408">Iron</keyword>
<dbReference type="EMBL" id="CP032996">
    <property type="protein sequence ID" value="QCI27360.1"/>
    <property type="molecule type" value="Genomic_DNA"/>
</dbReference>
<proteinExistence type="predicted"/>
<keyword evidence="3" id="KW-1185">Reference proteome</keyword>
<dbReference type="PIRSF" id="PIRSF029827">
    <property type="entry name" value="Fe_traffic_YggX"/>
    <property type="match status" value="1"/>
</dbReference>
<dbReference type="GO" id="GO:0005829">
    <property type="term" value="C:cytosol"/>
    <property type="evidence" value="ECO:0007669"/>
    <property type="project" value="TreeGrafter"/>
</dbReference>
<dbReference type="InterPro" id="IPR007457">
    <property type="entry name" value="Fe_traffick_prot_YggX"/>
</dbReference>
<protein>
    <submittedName>
        <fullName evidence="2">Oxidative damage protection protein</fullName>
    </submittedName>
</protein>
<sequence length="77" mass="9544">MKFIFCKYFKKKLEGFEKPFYPGEIGKKIYNNISKKAWKIWIHEQTKFINENNLNMINQKDNNKVEQYMIKFLFKKK</sequence>
<dbReference type="SUPFAM" id="SSF111148">
    <property type="entry name" value="YggX-like"/>
    <property type="match status" value="1"/>
</dbReference>
<reference evidence="2 3" key="1">
    <citation type="submission" date="2018-10" db="EMBL/GenBank/DDBJ databases">
        <title>Comparative functional genomics of the obligate endosymbiont Buchnera aphidicola.</title>
        <authorList>
            <person name="Chong R.A."/>
        </authorList>
    </citation>
    <scope>NUCLEOTIDE SEQUENCE [LARGE SCALE GENOMIC DNA]</scope>
    <source>
        <strain evidence="2 3">Tma</strain>
    </source>
</reference>
<evidence type="ECO:0000313" key="2">
    <source>
        <dbReference type="EMBL" id="QCI27360.1"/>
    </source>
</evidence>